<gene>
    <name evidence="1" type="ORF">EZ456_13905</name>
</gene>
<protein>
    <submittedName>
        <fullName evidence="1">Uncharacterized protein</fullName>
    </submittedName>
</protein>
<organism evidence="1 2">
    <name type="scientific">Pedobacter psychrodurus</name>
    <dbReference type="NCBI Taxonomy" id="2530456"/>
    <lineage>
        <taxon>Bacteria</taxon>
        <taxon>Pseudomonadati</taxon>
        <taxon>Bacteroidota</taxon>
        <taxon>Sphingobacteriia</taxon>
        <taxon>Sphingobacteriales</taxon>
        <taxon>Sphingobacteriaceae</taxon>
        <taxon>Pedobacter</taxon>
    </lineage>
</organism>
<accession>A0A4R0Q526</accession>
<dbReference type="EMBL" id="SJSO01000010">
    <property type="protein sequence ID" value="TCD26385.1"/>
    <property type="molecule type" value="Genomic_DNA"/>
</dbReference>
<comment type="caution">
    <text evidence="1">The sequence shown here is derived from an EMBL/GenBank/DDBJ whole genome shotgun (WGS) entry which is preliminary data.</text>
</comment>
<dbReference type="Proteomes" id="UP000293925">
    <property type="component" value="Unassembled WGS sequence"/>
</dbReference>
<name>A0A4R0Q526_9SPHI</name>
<proteinExistence type="predicted"/>
<evidence type="ECO:0000313" key="1">
    <source>
        <dbReference type="EMBL" id="TCD26385.1"/>
    </source>
</evidence>
<evidence type="ECO:0000313" key="2">
    <source>
        <dbReference type="Proteomes" id="UP000293925"/>
    </source>
</evidence>
<keyword evidence="2" id="KW-1185">Reference proteome</keyword>
<sequence length="114" mass="12744">MINVLVDLPDFGVIELPLVYTMSIEEGKIGVWLVNCKVVLSAENLPEWLSTTTFSIVYTQAEAENANIVSVNTDNGTTNRYHEIMLSIVSSYIKLKEDRIGLNQHLITTKSTIN</sequence>
<reference evidence="1 2" key="1">
    <citation type="submission" date="2019-02" db="EMBL/GenBank/DDBJ databases">
        <title>Pedobacter sp. RP-3-21 sp. nov., isolated from Arctic soil.</title>
        <authorList>
            <person name="Dahal R.H."/>
        </authorList>
    </citation>
    <scope>NUCLEOTIDE SEQUENCE [LARGE SCALE GENOMIC DNA]</scope>
    <source>
        <strain evidence="1 2">RP-3-21</strain>
    </source>
</reference>
<dbReference type="AlphaFoldDB" id="A0A4R0Q526"/>